<gene>
    <name evidence="6" type="primary">eIF3-S8</name>
    <name evidence="6" type="ORF">GZH46_01121</name>
</gene>
<evidence type="ECO:0000313" key="7">
    <source>
        <dbReference type="Proteomes" id="UP000825002"/>
    </source>
</evidence>
<dbReference type="Pfam" id="PF26569">
    <property type="entry name" value="EIF3CL_C"/>
    <property type="match status" value="1"/>
</dbReference>
<evidence type="ECO:0000313" key="6">
    <source>
        <dbReference type="EMBL" id="KAG9510338.1"/>
    </source>
</evidence>
<feature type="non-terminal residue" evidence="6">
    <location>
        <position position="1"/>
    </location>
</feature>
<dbReference type="Proteomes" id="UP000825002">
    <property type="component" value="Unassembled WGS sequence"/>
</dbReference>
<feature type="compositionally biased region" description="Low complexity" evidence="4">
    <location>
        <begin position="228"/>
        <end position="240"/>
    </location>
</feature>
<feature type="compositionally biased region" description="Basic and acidic residues" evidence="4">
    <location>
        <begin position="899"/>
        <end position="933"/>
    </location>
</feature>
<feature type="compositionally biased region" description="Basic and acidic residues" evidence="4">
    <location>
        <begin position="260"/>
        <end position="271"/>
    </location>
</feature>
<dbReference type="Gene3D" id="1.10.10.10">
    <property type="entry name" value="Winged helix-like DNA-binding domain superfamily/Winged helix DNA-binding domain"/>
    <property type="match status" value="1"/>
</dbReference>
<feature type="region of interest" description="Disordered" evidence="4">
    <location>
        <begin position="156"/>
        <end position="299"/>
    </location>
</feature>
<feature type="compositionally biased region" description="Acidic residues" evidence="4">
    <location>
        <begin position="12"/>
        <end position="21"/>
    </location>
</feature>
<feature type="compositionally biased region" description="Basic and acidic residues" evidence="4">
    <location>
        <begin position="45"/>
        <end position="59"/>
    </location>
</feature>
<name>A0ABQ7SAB9_9ACAR</name>
<proteinExistence type="inferred from homology"/>
<evidence type="ECO:0000256" key="4">
    <source>
        <dbReference type="SAM" id="MobiDB-lite"/>
    </source>
</evidence>
<comment type="caution">
    <text evidence="6">The sequence shown here is derived from an EMBL/GenBank/DDBJ whole genome shotgun (WGS) entry which is preliminary data.</text>
</comment>
<feature type="region of interest" description="Disordered" evidence="4">
    <location>
        <begin position="1"/>
        <end position="59"/>
    </location>
</feature>
<evidence type="ECO:0000256" key="1">
    <source>
        <dbReference type="ARBA" id="ARBA00022490"/>
    </source>
</evidence>
<evidence type="ECO:0000256" key="2">
    <source>
        <dbReference type="ARBA" id="ARBA00022540"/>
    </source>
</evidence>
<keyword evidence="7" id="KW-1185">Reference proteome</keyword>
<sequence length="933" mass="107068">MSSRFFKAVSDSESESSDGEAETLPQRPAGPAIGGGYSFSDDEEETKRQVKSAKDKHSEQLHDLIKSIKNSKKIKDFTKILPDFEDLTRRYAKVKTILDKDTDGKMPRYLVRCLVELEDFVEQCWEDRAARKSMSKNNSKAFSSLRQKLRKYNKSIQSEVDAYRENPDLGDGDKSDHSDSGDSDSEHDKGAESDAESEISFTKPTIDDKTTDEKSKFLKSAGDDSDSSDWGSSSDDSSLSSDDEKYGDNPAAKFLKSKNRVQEDKDKETAVKRTKKPKQSAKEKRKGDAEDEDEKGWEQVRGGISGERPKMFAQESEINHNNLLKKLIEVLAMRGKKRVDRSDQTEMLVELLNISRQYKLGPAIEIRVILGVVASLFEYNPNVSDCLKLSVWEEVLKYLSLLIETLIANPDVTVKDSIDEDNESYQQAPYKVSGCPIALTERMDEEFNKLLQNCDAHSPEYVERLKHERTVCNIIERLQYYYESGESRSNPPDLVRVYLLRIDHLYYKFDLNVIKQKQQQEKLANKGTSKDPRFQQVEIVIKDQSGKSVDDDEPIKESSVDIMNALCKYIYAHETNAKATTVRAILSHIYHHSLHDNYYEARDLMLMSHLQGNLSKAEIPLQIMYNRALVQLGLCAFRQGYIADAHAALLDVQILGKAREFLAQGLPMRHQEKTPEQEKLERRRQIPFHKHINLDLLECVYLVSSMLLEMPDVAANEYSVRKKMISRLFYNQLRKSEEQPLVGLPETTREHVVAASKAMRVGNWKQCRDLIINDKVNMKVWNLFHQADKVRAMLELKIREGSLRAYLFTYSNVYDSISMDVLAKMFDLEKSTVHSIVSKMIINEELMASLDEPTQSVVMHRTEPSRLQGLALQMAEKINYLVEQNTRVWDAKQTGSGGGDRRGGFNSDHRQFKHRDRNDGRPNRRDRDDRDRE</sequence>
<protein>
    <submittedName>
        <fullName evidence="6">Eukaryotic translation initiation factor 3 subunit C</fullName>
    </submittedName>
</protein>
<dbReference type="InterPro" id="IPR008905">
    <property type="entry name" value="EIF3C_N_dom"/>
</dbReference>
<keyword evidence="3" id="KW-0648">Protein biosynthesis</keyword>
<feature type="compositionally biased region" description="Basic and acidic residues" evidence="4">
    <location>
        <begin position="205"/>
        <end position="216"/>
    </location>
</feature>
<feature type="domain" description="PCI" evidence="5">
    <location>
        <begin position="688"/>
        <end position="864"/>
    </location>
</feature>
<feature type="region of interest" description="Disordered" evidence="4">
    <location>
        <begin position="891"/>
        <end position="933"/>
    </location>
</feature>
<keyword evidence="1" id="KW-0963">Cytoplasm</keyword>
<dbReference type="InterPro" id="IPR058999">
    <property type="entry name" value="EIF3CL_C"/>
</dbReference>
<dbReference type="InterPro" id="IPR027516">
    <property type="entry name" value="EIF3C"/>
</dbReference>
<dbReference type="Pfam" id="PF05470">
    <property type="entry name" value="eIF-3c_N"/>
    <property type="match status" value="1"/>
</dbReference>
<accession>A0ABQ7SAB9</accession>
<reference evidence="6 7" key="1">
    <citation type="submission" date="2020-10" db="EMBL/GenBank/DDBJ databases">
        <authorList>
            <person name="Klimov P.B."/>
            <person name="Dyachkov S.M."/>
            <person name="Chetverikov P.E."/>
        </authorList>
    </citation>
    <scope>NUCLEOTIDE SEQUENCE [LARGE SCALE GENOMIC DNA]</scope>
    <source>
        <strain evidence="6">BMOC 18-1129-001#AD2665</strain>
        <tissue evidence="6">Entire mites</tissue>
    </source>
</reference>
<dbReference type="EMBL" id="JAIFTH010000169">
    <property type="protein sequence ID" value="KAG9510338.1"/>
    <property type="molecule type" value="Genomic_DNA"/>
</dbReference>
<dbReference type="HAMAP" id="MF_03002">
    <property type="entry name" value="eIF3c"/>
    <property type="match status" value="1"/>
</dbReference>
<dbReference type="InterPro" id="IPR036388">
    <property type="entry name" value="WH-like_DNA-bd_sf"/>
</dbReference>
<dbReference type="SMART" id="SM00088">
    <property type="entry name" value="PINT"/>
    <property type="match status" value="1"/>
</dbReference>
<evidence type="ECO:0000259" key="5">
    <source>
        <dbReference type="PROSITE" id="PS50250"/>
    </source>
</evidence>
<keyword evidence="2 6" id="KW-0396">Initiation factor</keyword>
<dbReference type="PANTHER" id="PTHR13937">
    <property type="entry name" value="EUKARYOTIC TRANSLATION INITATION FACTOR 3, SUBUNIT 8 EIF3S8 -RELATED"/>
    <property type="match status" value="1"/>
</dbReference>
<dbReference type="PROSITE" id="PS50250">
    <property type="entry name" value="PCI"/>
    <property type="match status" value="1"/>
</dbReference>
<organism evidence="6 7">
    <name type="scientific">Fragariocoptes setiger</name>
    <dbReference type="NCBI Taxonomy" id="1670756"/>
    <lineage>
        <taxon>Eukaryota</taxon>
        <taxon>Metazoa</taxon>
        <taxon>Ecdysozoa</taxon>
        <taxon>Arthropoda</taxon>
        <taxon>Chelicerata</taxon>
        <taxon>Arachnida</taxon>
        <taxon>Acari</taxon>
        <taxon>Acariformes</taxon>
        <taxon>Trombidiformes</taxon>
        <taxon>Prostigmata</taxon>
        <taxon>Eupodina</taxon>
        <taxon>Eriophyoidea</taxon>
        <taxon>Phytoptidae</taxon>
        <taxon>Fragariocoptes</taxon>
    </lineage>
</organism>
<evidence type="ECO:0000256" key="3">
    <source>
        <dbReference type="ARBA" id="ARBA00022917"/>
    </source>
</evidence>
<feature type="compositionally biased region" description="Basic and acidic residues" evidence="4">
    <location>
        <begin position="161"/>
        <end position="192"/>
    </location>
</feature>
<dbReference type="InterPro" id="IPR036390">
    <property type="entry name" value="WH_DNA-bd_sf"/>
</dbReference>
<dbReference type="InterPro" id="IPR000717">
    <property type="entry name" value="PCI_dom"/>
</dbReference>
<dbReference type="Pfam" id="PF01399">
    <property type="entry name" value="PCI"/>
    <property type="match status" value="1"/>
</dbReference>
<dbReference type="GO" id="GO:0003743">
    <property type="term" value="F:translation initiation factor activity"/>
    <property type="evidence" value="ECO:0007669"/>
    <property type="project" value="UniProtKB-KW"/>
</dbReference>
<dbReference type="PANTHER" id="PTHR13937:SF0">
    <property type="entry name" value="EUKARYOTIC TRANSLATION INITIATION FACTOR 3 SUBUNIT C-RELATED"/>
    <property type="match status" value="1"/>
</dbReference>
<dbReference type="SUPFAM" id="SSF46785">
    <property type="entry name" value="Winged helix' DNA-binding domain"/>
    <property type="match status" value="1"/>
</dbReference>